<dbReference type="Proteomes" id="UP001329915">
    <property type="component" value="Chromosome"/>
</dbReference>
<evidence type="ECO:0000313" key="2">
    <source>
        <dbReference type="EMBL" id="WRO22702.1"/>
    </source>
</evidence>
<feature type="transmembrane region" description="Helical" evidence="1">
    <location>
        <begin position="316"/>
        <end position="335"/>
    </location>
</feature>
<dbReference type="RefSeq" id="WP_366922107.1">
    <property type="nucleotide sequence ID" value="NZ_CP121694.1"/>
</dbReference>
<keyword evidence="1" id="KW-1133">Transmembrane helix</keyword>
<protein>
    <submittedName>
        <fullName evidence="2">ABC transporter permease</fullName>
    </submittedName>
</protein>
<feature type="transmembrane region" description="Helical" evidence="1">
    <location>
        <begin position="106"/>
        <end position="128"/>
    </location>
</feature>
<dbReference type="Pfam" id="PF05975">
    <property type="entry name" value="EcsB"/>
    <property type="match status" value="1"/>
</dbReference>
<keyword evidence="3" id="KW-1185">Reference proteome</keyword>
<feature type="transmembrane region" description="Helical" evidence="1">
    <location>
        <begin position="381"/>
        <end position="401"/>
    </location>
</feature>
<reference evidence="2 3" key="1">
    <citation type="submission" date="2023-04" db="EMBL/GenBank/DDBJ databases">
        <authorList>
            <person name="Hsu D."/>
        </authorList>
    </citation>
    <scope>NUCLEOTIDE SEQUENCE [LARGE SCALE GENOMIC DNA]</scope>
    <source>
        <strain evidence="2 3">MK1</strain>
    </source>
</reference>
<feature type="transmembrane region" description="Helical" evidence="1">
    <location>
        <begin position="196"/>
        <end position="214"/>
    </location>
</feature>
<organism evidence="2 3">
    <name type="scientific">Metallumcola ferriviriculae</name>
    <dbReference type="NCBI Taxonomy" id="3039180"/>
    <lineage>
        <taxon>Bacteria</taxon>
        <taxon>Bacillati</taxon>
        <taxon>Bacillota</taxon>
        <taxon>Clostridia</taxon>
        <taxon>Neomoorellales</taxon>
        <taxon>Desulfitibacteraceae</taxon>
        <taxon>Metallumcola</taxon>
    </lineage>
</organism>
<dbReference type="GO" id="GO:0016020">
    <property type="term" value="C:membrane"/>
    <property type="evidence" value="ECO:0007669"/>
    <property type="project" value="InterPro"/>
</dbReference>
<evidence type="ECO:0000313" key="3">
    <source>
        <dbReference type="Proteomes" id="UP001329915"/>
    </source>
</evidence>
<feature type="transmembrane region" description="Helical" evidence="1">
    <location>
        <begin position="21"/>
        <end position="44"/>
    </location>
</feature>
<feature type="transmembrane region" description="Helical" evidence="1">
    <location>
        <begin position="56"/>
        <end position="75"/>
    </location>
</feature>
<keyword evidence="1" id="KW-0812">Transmembrane</keyword>
<feature type="transmembrane region" description="Helical" evidence="1">
    <location>
        <begin position="293"/>
        <end position="310"/>
    </location>
</feature>
<sequence length="410" mass="47648">MNTPGKLFLNRLANEWKFQYGVWKTVFDWTIILYVVVPTIIIIVRQYLLLLHNVPPQFKLMPLELYVGIVFLITWRGRIRLFLEQADQLFLNQNDHWYGGLLKMSIFYYLVKSVVISAALFAVLAPIFFQIYSFTWGQIVRFYVIAVLAKFIFGIFRQLLIRKFHGFKGKLVQIIFFILWGIVFRYLAPLVISSEAYAMAVIGGVLAIAVTLAVKRISMRGMFLEDWAQAVEEKLKYVGFILSVSGQKVKRPGARRKRPWLFRNSGNIFRIRSGSNILIEFGLKSFLRNKGAVLIYLQVILFGTLFMLSLPAQWRWMVLAVLAFILASLVRLHWVEEFYSDFMQLFPWKQELKHTAAEKFIFITTLPGFLAMSFFYGLTTFSLLGALAAPPIAFFFLRYLVRNIVLFAKI</sequence>
<dbReference type="AlphaFoldDB" id="A0AAU0UR69"/>
<proteinExistence type="predicted"/>
<dbReference type="KEGG" id="dbc:MFMK1_002540"/>
<dbReference type="EMBL" id="CP121694">
    <property type="protein sequence ID" value="WRO22702.1"/>
    <property type="molecule type" value="Genomic_DNA"/>
</dbReference>
<feature type="transmembrane region" description="Helical" evidence="1">
    <location>
        <begin position="171"/>
        <end position="190"/>
    </location>
</feature>
<name>A0AAU0UR69_9FIRM</name>
<accession>A0AAU0UR69</accession>
<feature type="transmembrane region" description="Helical" evidence="1">
    <location>
        <begin position="356"/>
        <end position="375"/>
    </location>
</feature>
<keyword evidence="1" id="KW-0472">Membrane</keyword>
<evidence type="ECO:0000256" key="1">
    <source>
        <dbReference type="SAM" id="Phobius"/>
    </source>
</evidence>
<gene>
    <name evidence="2" type="ORF">MFMK1_002540</name>
</gene>
<dbReference type="InterPro" id="IPR010288">
    <property type="entry name" value="EcsB_ABC"/>
</dbReference>
<feature type="transmembrane region" description="Helical" evidence="1">
    <location>
        <begin position="140"/>
        <end position="159"/>
    </location>
</feature>